<dbReference type="OrthoDB" id="2093222at2759"/>
<dbReference type="InterPro" id="IPR029058">
    <property type="entry name" value="AB_hydrolase_fold"/>
</dbReference>
<dbReference type="UniPathway" id="UPA00674"/>
<protein>
    <recommendedName>
        <fullName evidence="3">Chlorophyllase</fullName>
    </recommendedName>
</protein>
<keyword evidence="2" id="KW-1185">Reference proteome</keyword>
<sequence>MASAPVQAMAALEPAAAVTSVFQPGKLPVEVISVDHDTLPTPPPPPPLPVLIAAPKDAGTYPVAILLHGFFLQNRFYEQLLKHVASFGFVMVAPQFHTSLISNSDADDIDAAAKVTNWLPEGLPSVLPVGVEADLSRLALAGHSRGGHTAFSLALGRATTTTTTTATLNFSALIGIDPVAGTGRSSQLPPAILTYEPSSFALASPVMVVGTGLGGDRENALFPPCAPPEVNHAEFYYECKPPCYHLVVRDYGHLDMLDDDAPKLVTCLCKEGNSCKDVMRRTVAGIMVAFLRSALGEGGGEDLKAVLGDPGLAPTTLDPVEYRLA</sequence>
<proteinExistence type="predicted"/>
<comment type="caution">
    <text evidence="1">The sequence shown here is derived from an EMBL/GenBank/DDBJ whole genome shotgun (WGS) entry which is preliminary data.</text>
</comment>
<evidence type="ECO:0000313" key="1">
    <source>
        <dbReference type="EMBL" id="KAF8675255.1"/>
    </source>
</evidence>
<gene>
    <name evidence="1" type="ORF">HU200_047928</name>
</gene>
<dbReference type="GO" id="GO:0047746">
    <property type="term" value="F:chlorophyllase activity"/>
    <property type="evidence" value="ECO:0007669"/>
    <property type="project" value="TreeGrafter"/>
</dbReference>
<accession>A0A835E9W3</accession>
<dbReference type="Proteomes" id="UP000636709">
    <property type="component" value="Unassembled WGS sequence"/>
</dbReference>
<reference evidence="1" key="1">
    <citation type="submission" date="2020-07" db="EMBL/GenBank/DDBJ databases">
        <title>Genome sequence and genetic diversity analysis of an under-domesticated orphan crop, white fonio (Digitaria exilis).</title>
        <authorList>
            <person name="Bennetzen J.L."/>
            <person name="Chen S."/>
            <person name="Ma X."/>
            <person name="Wang X."/>
            <person name="Yssel A.E.J."/>
            <person name="Chaluvadi S.R."/>
            <person name="Johnson M."/>
            <person name="Gangashetty P."/>
            <person name="Hamidou F."/>
            <person name="Sanogo M.D."/>
            <person name="Zwaenepoel A."/>
            <person name="Wallace J."/>
            <person name="Van De Peer Y."/>
            <person name="Van Deynze A."/>
        </authorList>
    </citation>
    <scope>NUCLEOTIDE SEQUENCE</scope>
    <source>
        <tissue evidence="1">Leaves</tissue>
    </source>
</reference>
<dbReference type="GO" id="GO:0015996">
    <property type="term" value="P:chlorophyll catabolic process"/>
    <property type="evidence" value="ECO:0007669"/>
    <property type="project" value="UniProtKB-UniPathway"/>
</dbReference>
<dbReference type="EMBL" id="JACEFO010002191">
    <property type="protein sequence ID" value="KAF8675255.1"/>
    <property type="molecule type" value="Genomic_DNA"/>
</dbReference>
<dbReference type="PANTHER" id="PTHR33428:SF10">
    <property type="entry name" value="CHLOROPHYLLASE-1"/>
    <property type="match status" value="1"/>
</dbReference>
<dbReference type="SUPFAM" id="SSF53474">
    <property type="entry name" value="alpha/beta-Hydrolases"/>
    <property type="match status" value="1"/>
</dbReference>
<dbReference type="InterPro" id="IPR017395">
    <property type="entry name" value="Chlorophyllase-like"/>
</dbReference>
<dbReference type="AlphaFoldDB" id="A0A835E9W3"/>
<name>A0A835E9W3_9POAL</name>
<dbReference type="Gene3D" id="3.40.50.1820">
    <property type="entry name" value="alpha/beta hydrolase"/>
    <property type="match status" value="1"/>
</dbReference>
<dbReference type="PANTHER" id="PTHR33428">
    <property type="entry name" value="CHLOROPHYLLASE-2, CHLOROPLASTIC"/>
    <property type="match status" value="1"/>
</dbReference>
<organism evidence="1 2">
    <name type="scientific">Digitaria exilis</name>
    <dbReference type="NCBI Taxonomy" id="1010633"/>
    <lineage>
        <taxon>Eukaryota</taxon>
        <taxon>Viridiplantae</taxon>
        <taxon>Streptophyta</taxon>
        <taxon>Embryophyta</taxon>
        <taxon>Tracheophyta</taxon>
        <taxon>Spermatophyta</taxon>
        <taxon>Magnoliopsida</taxon>
        <taxon>Liliopsida</taxon>
        <taxon>Poales</taxon>
        <taxon>Poaceae</taxon>
        <taxon>PACMAD clade</taxon>
        <taxon>Panicoideae</taxon>
        <taxon>Panicodae</taxon>
        <taxon>Paniceae</taxon>
        <taxon>Anthephorinae</taxon>
        <taxon>Digitaria</taxon>
    </lineage>
</organism>
<evidence type="ECO:0008006" key="3">
    <source>
        <dbReference type="Google" id="ProtNLM"/>
    </source>
</evidence>
<dbReference type="Pfam" id="PF07224">
    <property type="entry name" value="Chlorophyllase"/>
    <property type="match status" value="1"/>
</dbReference>
<evidence type="ECO:0000313" key="2">
    <source>
        <dbReference type="Proteomes" id="UP000636709"/>
    </source>
</evidence>